<organism evidence="1 2">
    <name type="scientific">Goodea atripinnis</name>
    <dbReference type="NCBI Taxonomy" id="208336"/>
    <lineage>
        <taxon>Eukaryota</taxon>
        <taxon>Metazoa</taxon>
        <taxon>Chordata</taxon>
        <taxon>Craniata</taxon>
        <taxon>Vertebrata</taxon>
        <taxon>Euteleostomi</taxon>
        <taxon>Actinopterygii</taxon>
        <taxon>Neopterygii</taxon>
        <taxon>Teleostei</taxon>
        <taxon>Neoteleostei</taxon>
        <taxon>Acanthomorphata</taxon>
        <taxon>Ovalentaria</taxon>
        <taxon>Atherinomorphae</taxon>
        <taxon>Cyprinodontiformes</taxon>
        <taxon>Goodeidae</taxon>
        <taxon>Goodea</taxon>
    </lineage>
</organism>
<sequence length="119" mass="13085">LLLHGLNGFWTVKLSGFRVGQALQACMDERLLCFLHLLVACCACFPPGLPLGLIYNRVWDQGWATKPHLVSMFHSVVGTLIPPDQSLILVSQILGRMPQIVLVPQPLKVETPGGRMAVE</sequence>
<protein>
    <submittedName>
        <fullName evidence="1">Uncharacterized protein</fullName>
    </submittedName>
</protein>
<proteinExistence type="predicted"/>
<feature type="non-terminal residue" evidence="1">
    <location>
        <position position="1"/>
    </location>
</feature>
<evidence type="ECO:0000313" key="1">
    <source>
        <dbReference type="EMBL" id="MEQ2180204.1"/>
    </source>
</evidence>
<comment type="caution">
    <text evidence="1">The sequence shown here is derived from an EMBL/GenBank/DDBJ whole genome shotgun (WGS) entry which is preliminary data.</text>
</comment>
<gene>
    <name evidence="1" type="ORF">GOODEAATRI_033371</name>
</gene>
<dbReference type="Proteomes" id="UP001476798">
    <property type="component" value="Unassembled WGS sequence"/>
</dbReference>
<reference evidence="1 2" key="1">
    <citation type="submission" date="2021-06" db="EMBL/GenBank/DDBJ databases">
        <authorList>
            <person name="Palmer J.M."/>
        </authorList>
    </citation>
    <scope>NUCLEOTIDE SEQUENCE [LARGE SCALE GENOMIC DNA]</scope>
    <source>
        <strain evidence="1 2">GA_2019</strain>
        <tissue evidence="1">Muscle</tissue>
    </source>
</reference>
<evidence type="ECO:0000313" key="2">
    <source>
        <dbReference type="Proteomes" id="UP001476798"/>
    </source>
</evidence>
<accession>A0ABV0P9T9</accession>
<dbReference type="EMBL" id="JAHRIO010066847">
    <property type="protein sequence ID" value="MEQ2180204.1"/>
    <property type="molecule type" value="Genomic_DNA"/>
</dbReference>
<name>A0ABV0P9T9_9TELE</name>
<keyword evidence="2" id="KW-1185">Reference proteome</keyword>